<protein>
    <submittedName>
        <fullName evidence="1">Uncharacterized protein</fullName>
    </submittedName>
</protein>
<gene>
    <name evidence="1" type="ORF">P8A20_37125</name>
</gene>
<organism evidence="1 2">
    <name type="scientific">Streptomyces glycanivorans</name>
    <dbReference type="NCBI Taxonomy" id="3033808"/>
    <lineage>
        <taxon>Bacteria</taxon>
        <taxon>Bacillati</taxon>
        <taxon>Actinomycetota</taxon>
        <taxon>Actinomycetes</taxon>
        <taxon>Kitasatosporales</taxon>
        <taxon>Streptomycetaceae</taxon>
        <taxon>Streptomyces</taxon>
    </lineage>
</organism>
<dbReference type="RefSeq" id="WP_306105243.1">
    <property type="nucleotide sequence ID" value="NZ_CP120984.1"/>
</dbReference>
<accession>A0ABY9JN66</accession>
<geneLocation type="plasmid" evidence="1 2">
    <name>unnamed1</name>
</geneLocation>
<keyword evidence="2" id="KW-1185">Reference proteome</keyword>
<evidence type="ECO:0000313" key="1">
    <source>
        <dbReference type="EMBL" id="WLQ69168.1"/>
    </source>
</evidence>
<proteinExistence type="predicted"/>
<name>A0ABY9JN66_9ACTN</name>
<dbReference type="EMBL" id="CP120984">
    <property type="protein sequence ID" value="WLQ69168.1"/>
    <property type="molecule type" value="Genomic_DNA"/>
</dbReference>
<dbReference type="Proteomes" id="UP001224433">
    <property type="component" value="Plasmid unnamed1"/>
</dbReference>
<sequence>MLSEVSLPVLDTSWADHLIESVQGLRLSDSAYAGITDTLAHVAEMAASLDLDAHLPGDVDGDLEDLGGQGVTFATAQGAGLSRETQRKLAMYFVATWVFLVLMQGMVQSEAVKELLENAELALPIAAAAMVVTGRQFDKLFPPPGDDETAE</sequence>
<reference evidence="1 2" key="1">
    <citation type="submission" date="2023-03" db="EMBL/GenBank/DDBJ databases">
        <title>Isolation and description of six Streptomyces strains from soil environments, able to metabolize different microbial glucans.</title>
        <authorList>
            <person name="Widen T."/>
            <person name="Larsbrink J."/>
        </authorList>
    </citation>
    <scope>NUCLEOTIDE SEQUENCE [LARGE SCALE GENOMIC DNA]</scope>
    <source>
        <strain evidence="1 2">Alt3</strain>
        <plasmid evidence="1 2">unnamed1</plasmid>
    </source>
</reference>
<keyword evidence="1" id="KW-0614">Plasmid</keyword>
<evidence type="ECO:0000313" key="2">
    <source>
        <dbReference type="Proteomes" id="UP001224433"/>
    </source>
</evidence>